<dbReference type="GO" id="GO:0004834">
    <property type="term" value="F:tryptophan synthase activity"/>
    <property type="evidence" value="ECO:0007669"/>
    <property type="project" value="UniProtKB-UniRule"/>
</dbReference>
<dbReference type="GO" id="GO:0005829">
    <property type="term" value="C:cytosol"/>
    <property type="evidence" value="ECO:0007669"/>
    <property type="project" value="TreeGrafter"/>
</dbReference>
<dbReference type="Pfam" id="PF00290">
    <property type="entry name" value="Trp_syntA"/>
    <property type="match status" value="1"/>
</dbReference>
<dbReference type="InterPro" id="IPR018204">
    <property type="entry name" value="Trp_synthase_alpha_AS"/>
</dbReference>
<dbReference type="PANTHER" id="PTHR43406">
    <property type="entry name" value="TRYPTOPHAN SYNTHASE, ALPHA CHAIN"/>
    <property type="match status" value="1"/>
</dbReference>
<comment type="subunit">
    <text evidence="3 9">Tetramer of two alpha and two beta chains.</text>
</comment>
<dbReference type="NCBIfam" id="TIGR00262">
    <property type="entry name" value="trpA"/>
    <property type="match status" value="1"/>
</dbReference>
<proteinExistence type="inferred from homology"/>
<dbReference type="InterPro" id="IPR002028">
    <property type="entry name" value="Trp_synthase_suA"/>
</dbReference>
<feature type="active site" description="Proton acceptor" evidence="9">
    <location>
        <position position="57"/>
    </location>
</feature>
<keyword evidence="4 9" id="KW-0028">Amino-acid biosynthesis</keyword>
<name>A0A967C5U2_9PROT</name>
<dbReference type="AlphaFoldDB" id="A0A967C5U2"/>
<dbReference type="FunFam" id="3.20.20.70:FF:000037">
    <property type="entry name" value="Tryptophan synthase alpha chain"/>
    <property type="match status" value="1"/>
</dbReference>
<dbReference type="PROSITE" id="PS00167">
    <property type="entry name" value="TRP_SYNTHASE_ALPHA"/>
    <property type="match status" value="1"/>
</dbReference>
<evidence type="ECO:0000256" key="1">
    <source>
        <dbReference type="ARBA" id="ARBA00003365"/>
    </source>
</evidence>
<organism evidence="11 12">
    <name type="scientific">Pelagibius litoralis</name>
    <dbReference type="NCBI Taxonomy" id="374515"/>
    <lineage>
        <taxon>Bacteria</taxon>
        <taxon>Pseudomonadati</taxon>
        <taxon>Pseudomonadota</taxon>
        <taxon>Alphaproteobacteria</taxon>
        <taxon>Rhodospirillales</taxon>
        <taxon>Rhodovibrionaceae</taxon>
        <taxon>Pelagibius</taxon>
    </lineage>
</organism>
<evidence type="ECO:0000256" key="8">
    <source>
        <dbReference type="ARBA" id="ARBA00049047"/>
    </source>
</evidence>
<dbReference type="SUPFAM" id="SSF51366">
    <property type="entry name" value="Ribulose-phoshate binding barrel"/>
    <property type="match status" value="1"/>
</dbReference>
<dbReference type="EC" id="4.2.1.20" evidence="9"/>
<dbReference type="InterPro" id="IPR013785">
    <property type="entry name" value="Aldolase_TIM"/>
</dbReference>
<comment type="similarity">
    <text evidence="9 10">Belongs to the TrpA family.</text>
</comment>
<reference evidence="11" key="1">
    <citation type="submission" date="2020-03" db="EMBL/GenBank/DDBJ databases">
        <title>Genome of Pelagibius litoralis DSM 21314T.</title>
        <authorList>
            <person name="Wang G."/>
        </authorList>
    </citation>
    <scope>NUCLEOTIDE SEQUENCE</scope>
    <source>
        <strain evidence="11">DSM 21314</strain>
    </source>
</reference>
<comment type="pathway">
    <text evidence="2 9">Amino-acid biosynthesis; L-tryptophan biosynthesis; L-tryptophan from chorismate: step 5/5.</text>
</comment>
<keyword evidence="6 9" id="KW-0057">Aromatic amino acid biosynthesis</keyword>
<evidence type="ECO:0000256" key="9">
    <source>
        <dbReference type="HAMAP-Rule" id="MF_00131"/>
    </source>
</evidence>
<dbReference type="HAMAP" id="MF_00131">
    <property type="entry name" value="Trp_synth_alpha"/>
    <property type="match status" value="1"/>
</dbReference>
<evidence type="ECO:0000256" key="4">
    <source>
        <dbReference type="ARBA" id="ARBA00022605"/>
    </source>
</evidence>
<keyword evidence="12" id="KW-1185">Reference proteome</keyword>
<evidence type="ECO:0000256" key="7">
    <source>
        <dbReference type="ARBA" id="ARBA00023239"/>
    </source>
</evidence>
<dbReference type="PANTHER" id="PTHR43406:SF1">
    <property type="entry name" value="TRYPTOPHAN SYNTHASE ALPHA CHAIN, CHLOROPLASTIC"/>
    <property type="match status" value="1"/>
</dbReference>
<accession>A0A967C5U2</accession>
<evidence type="ECO:0000256" key="10">
    <source>
        <dbReference type="RuleBase" id="RU003662"/>
    </source>
</evidence>
<dbReference type="Gene3D" id="3.20.20.70">
    <property type="entry name" value="Aldolase class I"/>
    <property type="match status" value="1"/>
</dbReference>
<keyword evidence="5 9" id="KW-0822">Tryptophan biosynthesis</keyword>
<comment type="function">
    <text evidence="1 9">The alpha subunit is responsible for the aldol cleavage of indoleglycerol phosphate to indole and glyceraldehyde 3-phosphate.</text>
</comment>
<evidence type="ECO:0000313" key="12">
    <source>
        <dbReference type="Proteomes" id="UP000761264"/>
    </source>
</evidence>
<dbReference type="Proteomes" id="UP000761264">
    <property type="component" value="Unassembled WGS sequence"/>
</dbReference>
<sequence length="272" mass="28767">MERRFADLKAEGRGALVTFVTAGDPDPETALELVKGLPGAGADLIELGMPFSDPMAEGPTIQASSLRALNAGMTLAKTLDMVRAFRAGDDATPIILMGYYNPIYIYGVERFVSDAKEAGVDGLIMVDLPPEEDEELCLPALKAGIHWIRLATPTTDDKRLPTVLNNTSGFVYYVSIMGITGTKTVPVDHVREAVARLRRHTDLPIAVGFGIRTPEAAAAISQAGDAAVVGSAIVDAIKAELDDHGKAKPGLVAKVLAFVESLSNGVRSNRAA</sequence>
<feature type="active site" description="Proton acceptor" evidence="9">
    <location>
        <position position="46"/>
    </location>
</feature>
<evidence type="ECO:0000256" key="2">
    <source>
        <dbReference type="ARBA" id="ARBA00004733"/>
    </source>
</evidence>
<keyword evidence="7 9" id="KW-0456">Lyase</keyword>
<dbReference type="CDD" id="cd04724">
    <property type="entry name" value="Tryptophan_synthase_alpha"/>
    <property type="match status" value="1"/>
</dbReference>
<evidence type="ECO:0000256" key="5">
    <source>
        <dbReference type="ARBA" id="ARBA00022822"/>
    </source>
</evidence>
<evidence type="ECO:0000256" key="3">
    <source>
        <dbReference type="ARBA" id="ARBA00011270"/>
    </source>
</evidence>
<protein>
    <recommendedName>
        <fullName evidence="9">Tryptophan synthase alpha chain</fullName>
        <ecNumber evidence="9">4.2.1.20</ecNumber>
    </recommendedName>
</protein>
<dbReference type="InterPro" id="IPR011060">
    <property type="entry name" value="RibuloseP-bd_barrel"/>
</dbReference>
<evidence type="ECO:0000313" key="11">
    <source>
        <dbReference type="EMBL" id="NIA67991.1"/>
    </source>
</evidence>
<dbReference type="EMBL" id="JAAQPH010000003">
    <property type="protein sequence ID" value="NIA67991.1"/>
    <property type="molecule type" value="Genomic_DNA"/>
</dbReference>
<evidence type="ECO:0000256" key="6">
    <source>
        <dbReference type="ARBA" id="ARBA00023141"/>
    </source>
</evidence>
<gene>
    <name evidence="9" type="primary">trpA</name>
    <name evidence="11" type="ORF">HBA54_05245</name>
</gene>
<comment type="caution">
    <text evidence="11">The sequence shown here is derived from an EMBL/GenBank/DDBJ whole genome shotgun (WGS) entry which is preliminary data.</text>
</comment>
<comment type="catalytic activity">
    <reaction evidence="8 9">
        <text>(1S,2R)-1-C-(indol-3-yl)glycerol 3-phosphate + L-serine = D-glyceraldehyde 3-phosphate + L-tryptophan + H2O</text>
        <dbReference type="Rhea" id="RHEA:10532"/>
        <dbReference type="ChEBI" id="CHEBI:15377"/>
        <dbReference type="ChEBI" id="CHEBI:33384"/>
        <dbReference type="ChEBI" id="CHEBI:57912"/>
        <dbReference type="ChEBI" id="CHEBI:58866"/>
        <dbReference type="ChEBI" id="CHEBI:59776"/>
        <dbReference type="EC" id="4.2.1.20"/>
    </reaction>
</comment>